<dbReference type="InterPro" id="IPR029039">
    <property type="entry name" value="Flavoprotein-like_sf"/>
</dbReference>
<evidence type="ECO:0000313" key="2">
    <source>
        <dbReference type="EMBL" id="KOT42677.1"/>
    </source>
</evidence>
<evidence type="ECO:0000313" key="3">
    <source>
        <dbReference type="Proteomes" id="UP000037773"/>
    </source>
</evidence>
<dbReference type="Gene3D" id="3.40.50.360">
    <property type="match status" value="1"/>
</dbReference>
<organism evidence="2 3">
    <name type="scientific">Streptomyces caelestis</name>
    <dbReference type="NCBI Taxonomy" id="36816"/>
    <lineage>
        <taxon>Bacteria</taxon>
        <taxon>Bacillati</taxon>
        <taxon>Actinomycetota</taxon>
        <taxon>Actinomycetes</taxon>
        <taxon>Kitasatosporales</taxon>
        <taxon>Streptomycetaceae</taxon>
        <taxon>Streptomyces</taxon>
    </lineage>
</organism>
<protein>
    <submittedName>
        <fullName evidence="2">Flavodoxin</fullName>
    </submittedName>
</protein>
<reference evidence="2 3" key="1">
    <citation type="submission" date="2015-07" db="EMBL/GenBank/DDBJ databases">
        <authorList>
            <person name="Noorani M."/>
        </authorList>
    </citation>
    <scope>NUCLEOTIDE SEQUENCE [LARGE SCALE GENOMIC DNA]</scope>
    <source>
        <strain evidence="2 3">NRRL B-24567</strain>
    </source>
</reference>
<dbReference type="SUPFAM" id="SSF52218">
    <property type="entry name" value="Flavoproteins"/>
    <property type="match status" value="1"/>
</dbReference>
<sequence>MNVLVGYATAHGSTRAIAERTAAVLRHAGLTAEARPVTEVEDAGAYRAFVLGSAVHGQRWLRPAKDFARDHLDVLVRRPVWIFSVGMPAALRGPWRRMAPQEVPVIEKDLPPGLAYRSHRLFSGVVERDHLPRTGRLLFRLVGGRFGDFRDGEAVDAWAAGIAEELRAGVGRGGGPSDGAGT</sequence>
<feature type="domain" description="Flavodoxin" evidence="1">
    <location>
        <begin position="4"/>
        <end position="90"/>
    </location>
</feature>
<dbReference type="OrthoDB" id="129384at2"/>
<dbReference type="InterPro" id="IPR026816">
    <property type="entry name" value="Flavodoxin_dom"/>
</dbReference>
<keyword evidence="3" id="KW-1185">Reference proteome</keyword>
<dbReference type="RefSeq" id="WP_051843181.1">
    <property type="nucleotide sequence ID" value="NZ_JBFBKA010000008.1"/>
</dbReference>
<dbReference type="Pfam" id="PF12724">
    <property type="entry name" value="Flavodoxin_5"/>
    <property type="match status" value="1"/>
</dbReference>
<dbReference type="Proteomes" id="UP000037773">
    <property type="component" value="Unassembled WGS sequence"/>
</dbReference>
<dbReference type="PATRIC" id="fig|36816.3.peg.1670"/>
<dbReference type="AlphaFoldDB" id="A0A0M8QSV5"/>
<gene>
    <name evidence="2" type="ORF">ADK41_07760</name>
</gene>
<name>A0A0M8QSV5_9ACTN</name>
<dbReference type="EMBL" id="LGCN01000074">
    <property type="protein sequence ID" value="KOT42677.1"/>
    <property type="molecule type" value="Genomic_DNA"/>
</dbReference>
<proteinExistence type="predicted"/>
<accession>A0A0M8QSV5</accession>
<evidence type="ECO:0000259" key="1">
    <source>
        <dbReference type="Pfam" id="PF12724"/>
    </source>
</evidence>
<comment type="caution">
    <text evidence="2">The sequence shown here is derived from an EMBL/GenBank/DDBJ whole genome shotgun (WGS) entry which is preliminary data.</text>
</comment>